<organism evidence="1 2">
    <name type="scientific">Streptomyces amritsarensis</name>
    <dbReference type="NCBI Taxonomy" id="681158"/>
    <lineage>
        <taxon>Bacteria</taxon>
        <taxon>Bacillati</taxon>
        <taxon>Actinomycetota</taxon>
        <taxon>Actinomycetes</taxon>
        <taxon>Kitasatosporales</taxon>
        <taxon>Streptomycetaceae</taxon>
        <taxon>Streptomyces</taxon>
    </lineage>
</organism>
<gene>
    <name evidence="1" type="ORF">AVW11_10485</name>
</gene>
<sequence>MRQVTEVKRWTQHKRVHNLTVSNKHTYYVLAGSVPVLTHNATPTQCKVATTSLEKDYDRRTVGILDIQVDEVPFSSGEKIGGFIDDLASD</sequence>
<evidence type="ECO:0000313" key="2">
    <source>
        <dbReference type="Proteomes" id="UP000187151"/>
    </source>
</evidence>
<dbReference type="Proteomes" id="UP000187151">
    <property type="component" value="Unassembled WGS sequence"/>
</dbReference>
<dbReference type="EMBL" id="MQUR01000017">
    <property type="protein sequence ID" value="OLZ69204.1"/>
    <property type="molecule type" value="Genomic_DNA"/>
</dbReference>
<dbReference type="RefSeq" id="WP_076043844.1">
    <property type="nucleotide sequence ID" value="NZ_MQUR01000017.1"/>
</dbReference>
<proteinExistence type="predicted"/>
<dbReference type="Gene3D" id="2.170.16.10">
    <property type="entry name" value="Hedgehog/Intein (Hint) domain"/>
    <property type="match status" value="1"/>
</dbReference>
<evidence type="ECO:0000313" key="1">
    <source>
        <dbReference type="EMBL" id="OLZ69204.1"/>
    </source>
</evidence>
<evidence type="ECO:0008006" key="3">
    <source>
        <dbReference type="Google" id="ProtNLM"/>
    </source>
</evidence>
<comment type="caution">
    <text evidence="1">The sequence shown here is derived from an EMBL/GenBank/DDBJ whole genome shotgun (WGS) entry which is preliminary data.</text>
</comment>
<reference evidence="1 2" key="1">
    <citation type="submission" date="2016-01" db="EMBL/GenBank/DDBJ databases">
        <title>Streptomyces amritsarensis strain MTCC 11845 genome sequencing and assembly.</title>
        <authorList>
            <person name="Sharma D."/>
            <person name="Nair G.R."/>
            <person name="Kaur G."/>
            <person name="Manhas R.K."/>
            <person name="Mayilraj S."/>
        </authorList>
    </citation>
    <scope>NUCLEOTIDE SEQUENCE [LARGE SCALE GENOMIC DNA]</scope>
    <source>
        <strain evidence="1 2">MTCC 11845</strain>
    </source>
</reference>
<name>A0ABX3G8P0_9ACTN</name>
<keyword evidence="2" id="KW-1185">Reference proteome</keyword>
<protein>
    <recommendedName>
        <fullName evidence="3">Intein C-terminal splicing domain-containing protein</fullName>
    </recommendedName>
</protein>
<accession>A0ABX3G8P0</accession>